<dbReference type="PANTHER" id="PTHR38049:SF1">
    <property type="entry name" value="PROTEIN KINASE DOMAIN-CONTAINING PROTEIN"/>
    <property type="match status" value="1"/>
</dbReference>
<accession>A0A8E2E1X0</accession>
<name>A0A8E2E1X0_9PEZI</name>
<evidence type="ECO:0000313" key="3">
    <source>
        <dbReference type="EMBL" id="OCK75656.1"/>
    </source>
</evidence>
<dbReference type="PANTHER" id="PTHR38049">
    <property type="entry name" value="RICIN B LECTIN DOMAIN-CONTAINING PROTEIN"/>
    <property type="match status" value="1"/>
</dbReference>
<feature type="signal peptide" evidence="2">
    <location>
        <begin position="1"/>
        <end position="19"/>
    </location>
</feature>
<gene>
    <name evidence="3" type="ORF">K432DRAFT_308023</name>
</gene>
<dbReference type="Proteomes" id="UP000250266">
    <property type="component" value="Unassembled WGS sequence"/>
</dbReference>
<dbReference type="AlphaFoldDB" id="A0A8E2E1X0"/>
<proteinExistence type="predicted"/>
<protein>
    <submittedName>
        <fullName evidence="3">Uncharacterized protein</fullName>
    </submittedName>
</protein>
<reference evidence="3 4" key="1">
    <citation type="journal article" date="2016" name="Nat. Commun.">
        <title>Ectomycorrhizal ecology is imprinted in the genome of the dominant symbiotic fungus Cenococcum geophilum.</title>
        <authorList>
            <consortium name="DOE Joint Genome Institute"/>
            <person name="Peter M."/>
            <person name="Kohler A."/>
            <person name="Ohm R.A."/>
            <person name="Kuo A."/>
            <person name="Krutzmann J."/>
            <person name="Morin E."/>
            <person name="Arend M."/>
            <person name="Barry K.W."/>
            <person name="Binder M."/>
            <person name="Choi C."/>
            <person name="Clum A."/>
            <person name="Copeland A."/>
            <person name="Grisel N."/>
            <person name="Haridas S."/>
            <person name="Kipfer T."/>
            <person name="LaButti K."/>
            <person name="Lindquist E."/>
            <person name="Lipzen A."/>
            <person name="Maire R."/>
            <person name="Meier B."/>
            <person name="Mihaltcheva S."/>
            <person name="Molinier V."/>
            <person name="Murat C."/>
            <person name="Poggeler S."/>
            <person name="Quandt C.A."/>
            <person name="Sperisen C."/>
            <person name="Tritt A."/>
            <person name="Tisserant E."/>
            <person name="Crous P.W."/>
            <person name="Henrissat B."/>
            <person name="Nehls U."/>
            <person name="Egli S."/>
            <person name="Spatafora J.W."/>
            <person name="Grigoriev I.V."/>
            <person name="Martin F.M."/>
        </authorList>
    </citation>
    <scope>NUCLEOTIDE SEQUENCE [LARGE SCALE GENOMIC DNA]</scope>
    <source>
        <strain evidence="3 4">CBS 459.81</strain>
    </source>
</reference>
<evidence type="ECO:0000256" key="1">
    <source>
        <dbReference type="SAM" id="MobiDB-lite"/>
    </source>
</evidence>
<feature type="region of interest" description="Disordered" evidence="1">
    <location>
        <begin position="232"/>
        <end position="263"/>
    </location>
</feature>
<keyword evidence="2" id="KW-0732">Signal</keyword>
<dbReference type="OrthoDB" id="3928002at2759"/>
<evidence type="ECO:0000256" key="2">
    <source>
        <dbReference type="SAM" id="SignalP"/>
    </source>
</evidence>
<feature type="chain" id="PRO_5034272497" evidence="2">
    <location>
        <begin position="20"/>
        <end position="263"/>
    </location>
</feature>
<sequence length="263" mass="29351">MPLGLFLGGCITAIPVVTGVAEGVSHQKKQNEEAANETRMVKFNLDVFCAANSSRKGEVNGGIVVLRHDKVWILPKDPTTHQPIPPISSPSPTPPLHPFAGFYIQYPDDNRNPPERGLVSTISDDPPMLNWIYMDRTTQELRYGNRTASIAHVVGAWDWTDDEAGLVLEGRELFVAVDEGEAGMEERSGLRWALYFDRYDDKLGRGKMVGGREVLECSLERRVLSEELQLKQQQEADKKMQVKSSGGMKTQFTAPAAEQKRRN</sequence>
<keyword evidence="4" id="KW-1185">Reference proteome</keyword>
<evidence type="ECO:0000313" key="4">
    <source>
        <dbReference type="Proteomes" id="UP000250266"/>
    </source>
</evidence>
<organism evidence="3 4">
    <name type="scientific">Lepidopterella palustris CBS 459.81</name>
    <dbReference type="NCBI Taxonomy" id="1314670"/>
    <lineage>
        <taxon>Eukaryota</taxon>
        <taxon>Fungi</taxon>
        <taxon>Dikarya</taxon>
        <taxon>Ascomycota</taxon>
        <taxon>Pezizomycotina</taxon>
        <taxon>Dothideomycetes</taxon>
        <taxon>Pleosporomycetidae</taxon>
        <taxon>Mytilinidiales</taxon>
        <taxon>Argynnaceae</taxon>
        <taxon>Lepidopterella</taxon>
    </lineage>
</organism>
<feature type="compositionally biased region" description="Polar residues" evidence="1">
    <location>
        <begin position="242"/>
        <end position="253"/>
    </location>
</feature>
<dbReference type="EMBL" id="KV745289">
    <property type="protein sequence ID" value="OCK75656.1"/>
    <property type="molecule type" value="Genomic_DNA"/>
</dbReference>